<evidence type="ECO:0000256" key="2">
    <source>
        <dbReference type="ARBA" id="ARBA00023180"/>
    </source>
</evidence>
<dbReference type="SUPFAM" id="SSF56300">
    <property type="entry name" value="Metallo-dependent phosphatases"/>
    <property type="match status" value="1"/>
</dbReference>
<dbReference type="RefSeq" id="WP_108114348.1">
    <property type="nucleotide sequence ID" value="NZ_QBKT01000003.1"/>
</dbReference>
<feature type="domain" description="Calcineurin-like phosphoesterase" evidence="3">
    <location>
        <begin position="51"/>
        <end position="320"/>
    </location>
</feature>
<evidence type="ECO:0000259" key="3">
    <source>
        <dbReference type="Pfam" id="PF00149"/>
    </source>
</evidence>
<name>A0A2T6C1D3_9FLAO</name>
<keyword evidence="1" id="KW-0378">Hydrolase</keyword>
<sequence>MRTLFVYMLLIGMLLFSCKHDTSKCPKCPECAKFHADAHVVKTPKTTKTSTFLALSDVHIDRELRQTCFETEGMSDKSVTSDTLWKRTKFKIESVAKSENPKFMVYLGDLPGYKNSERRNNSHLMLQNLRKLKVNVPILYLPGNNDSLEGDYYSFSNDSLNTVLKEDADAGNPWPIINSKSTTVQVKNLDDSKKQFGYYSVDLVDGKNTLKVIALNTVIFCAKGKHQYVAKDGVSQQKATQEQMTWLEAKLTSLGMNDRVLIMMHIPIGKDGYNGKQMWQNDLEFIDKSGNKHTLYNGFLDLIAAHKTNIVGLLNGHTHTDGLRRLYASDSKSMMTSFSVSTPGIAVNHGNNPSFKIFTYNTNTFDLLDFKTYYASPTVKKKYKYSTDSKNTDFKFLDGSSYTFRDSYYVHNPNQTIFNTLEKQPYDSLVKYVNSTLGAKSNRHSKLKHPDAVNVYKE</sequence>
<dbReference type="InterPro" id="IPR004843">
    <property type="entry name" value="Calcineurin-like_PHP"/>
</dbReference>
<keyword evidence="5" id="KW-1185">Reference proteome</keyword>
<protein>
    <submittedName>
        <fullName evidence="4">Calcineurin-like phosphoesterase family protein</fullName>
    </submittedName>
</protein>
<dbReference type="OrthoDB" id="106957at2"/>
<dbReference type="GO" id="GO:0016787">
    <property type="term" value="F:hydrolase activity"/>
    <property type="evidence" value="ECO:0007669"/>
    <property type="project" value="UniProtKB-KW"/>
</dbReference>
<dbReference type="InterPro" id="IPR029052">
    <property type="entry name" value="Metallo-depent_PP-like"/>
</dbReference>
<reference evidence="4 5" key="1">
    <citation type="submission" date="2018-04" db="EMBL/GenBank/DDBJ databases">
        <title>Genomic Encyclopedia of Archaeal and Bacterial Type Strains, Phase II (KMG-II): from individual species to whole genera.</title>
        <authorList>
            <person name="Goeker M."/>
        </authorList>
    </citation>
    <scope>NUCLEOTIDE SEQUENCE [LARGE SCALE GENOMIC DNA]</scope>
    <source>
        <strain evidence="4 5">DSM 25731</strain>
    </source>
</reference>
<dbReference type="Gene3D" id="3.60.21.10">
    <property type="match status" value="1"/>
</dbReference>
<dbReference type="Pfam" id="PF00149">
    <property type="entry name" value="Metallophos"/>
    <property type="match status" value="1"/>
</dbReference>
<dbReference type="PROSITE" id="PS51257">
    <property type="entry name" value="PROKAR_LIPOPROTEIN"/>
    <property type="match status" value="1"/>
</dbReference>
<dbReference type="PANTHER" id="PTHR10340:SF57">
    <property type="entry name" value="METALLOPHOS DOMAIN-CONTAINING PROTEIN"/>
    <property type="match status" value="1"/>
</dbReference>
<gene>
    <name evidence="4" type="ORF">C8N46_103230</name>
</gene>
<evidence type="ECO:0000256" key="1">
    <source>
        <dbReference type="ARBA" id="ARBA00022801"/>
    </source>
</evidence>
<keyword evidence="2" id="KW-0325">Glycoprotein</keyword>
<accession>A0A2T6C1D3</accession>
<evidence type="ECO:0000313" key="4">
    <source>
        <dbReference type="EMBL" id="PTX62132.1"/>
    </source>
</evidence>
<comment type="caution">
    <text evidence="4">The sequence shown here is derived from an EMBL/GenBank/DDBJ whole genome shotgun (WGS) entry which is preliminary data.</text>
</comment>
<dbReference type="EMBL" id="QBKT01000003">
    <property type="protein sequence ID" value="PTX62132.1"/>
    <property type="molecule type" value="Genomic_DNA"/>
</dbReference>
<dbReference type="Proteomes" id="UP000244090">
    <property type="component" value="Unassembled WGS sequence"/>
</dbReference>
<dbReference type="PANTHER" id="PTHR10340">
    <property type="entry name" value="SPHINGOMYELIN PHOSPHODIESTERASE"/>
    <property type="match status" value="1"/>
</dbReference>
<evidence type="ECO:0000313" key="5">
    <source>
        <dbReference type="Proteomes" id="UP000244090"/>
    </source>
</evidence>
<organism evidence="4 5">
    <name type="scientific">Kordia periserrulae</name>
    <dbReference type="NCBI Taxonomy" id="701523"/>
    <lineage>
        <taxon>Bacteria</taxon>
        <taxon>Pseudomonadati</taxon>
        <taxon>Bacteroidota</taxon>
        <taxon>Flavobacteriia</taxon>
        <taxon>Flavobacteriales</taxon>
        <taxon>Flavobacteriaceae</taxon>
        <taxon>Kordia</taxon>
    </lineage>
</organism>
<dbReference type="AlphaFoldDB" id="A0A2T6C1D3"/>
<proteinExistence type="predicted"/>